<dbReference type="CDD" id="cd03360">
    <property type="entry name" value="LbH_AT_putative"/>
    <property type="match status" value="1"/>
</dbReference>
<dbReference type="RefSeq" id="WP_191770202.1">
    <property type="nucleotide sequence ID" value="NZ_JACSRA010000043.1"/>
</dbReference>
<dbReference type="InterPro" id="IPR020019">
    <property type="entry name" value="AcTrfase_PglD-like"/>
</dbReference>
<dbReference type="NCBIfam" id="TIGR03570">
    <property type="entry name" value="NeuD_NnaD"/>
    <property type="match status" value="1"/>
</dbReference>
<dbReference type="InterPro" id="IPR041561">
    <property type="entry name" value="PglD_N"/>
</dbReference>
<dbReference type="Pfam" id="PF17836">
    <property type="entry name" value="PglD_N"/>
    <property type="match status" value="1"/>
</dbReference>
<accession>A0ABR8PYR7</accession>
<comment type="caution">
    <text evidence="2">The sequence shown here is derived from an EMBL/GenBank/DDBJ whole genome shotgun (WGS) entry which is preliminary data.</text>
</comment>
<evidence type="ECO:0000313" key="2">
    <source>
        <dbReference type="EMBL" id="MBD7913305.1"/>
    </source>
</evidence>
<reference evidence="2 3" key="1">
    <citation type="submission" date="2020-08" db="EMBL/GenBank/DDBJ databases">
        <title>A Genomic Blueprint of the Chicken Gut Microbiome.</title>
        <authorList>
            <person name="Gilroy R."/>
            <person name="Ravi A."/>
            <person name="Getino M."/>
            <person name="Pursley I."/>
            <person name="Horton D.L."/>
            <person name="Alikhan N.-F."/>
            <person name="Baker D."/>
            <person name="Gharbi K."/>
            <person name="Hall N."/>
            <person name="Watson M."/>
            <person name="Adriaenssens E.M."/>
            <person name="Foster-Nyarko E."/>
            <person name="Jarju S."/>
            <person name="Secka A."/>
            <person name="Antonio M."/>
            <person name="Oren A."/>
            <person name="Chaudhuri R."/>
            <person name="La Ragione R.M."/>
            <person name="Hildebrand F."/>
            <person name="Pallen M.J."/>
        </authorList>
    </citation>
    <scope>NUCLEOTIDE SEQUENCE [LARGE SCALE GENOMIC DNA]</scope>
    <source>
        <strain evidence="2 3">Sa3CVN1</strain>
    </source>
</reference>
<dbReference type="EMBL" id="JACSRA010000043">
    <property type="protein sequence ID" value="MBD7913305.1"/>
    <property type="molecule type" value="Genomic_DNA"/>
</dbReference>
<name>A0ABR8PYR7_9CLOT</name>
<evidence type="ECO:0000259" key="1">
    <source>
        <dbReference type="Pfam" id="PF17836"/>
    </source>
</evidence>
<dbReference type="Proteomes" id="UP000627781">
    <property type="component" value="Unassembled WGS sequence"/>
</dbReference>
<dbReference type="Gene3D" id="3.40.50.20">
    <property type="match status" value="1"/>
</dbReference>
<feature type="domain" description="PglD N-terminal" evidence="1">
    <location>
        <begin position="10"/>
        <end position="86"/>
    </location>
</feature>
<protein>
    <submittedName>
        <fullName evidence="2">Acetyltransferase</fullName>
    </submittedName>
</protein>
<dbReference type="PANTHER" id="PTHR43300">
    <property type="entry name" value="ACETYLTRANSFERASE"/>
    <property type="match status" value="1"/>
</dbReference>
<keyword evidence="3" id="KW-1185">Reference proteome</keyword>
<gene>
    <name evidence="2" type="ORF">H9661_18280</name>
</gene>
<dbReference type="InterPro" id="IPR050179">
    <property type="entry name" value="Trans_hexapeptide_repeat"/>
</dbReference>
<evidence type="ECO:0000313" key="3">
    <source>
        <dbReference type="Proteomes" id="UP000627781"/>
    </source>
</evidence>
<dbReference type="Gene3D" id="2.160.10.10">
    <property type="entry name" value="Hexapeptide repeat proteins"/>
    <property type="match status" value="1"/>
</dbReference>
<dbReference type="SUPFAM" id="SSF51161">
    <property type="entry name" value="Trimeric LpxA-like enzymes"/>
    <property type="match status" value="1"/>
</dbReference>
<organism evidence="2 3">
    <name type="scientific">Clostridium cibarium</name>
    <dbReference type="NCBI Taxonomy" id="2762247"/>
    <lineage>
        <taxon>Bacteria</taxon>
        <taxon>Bacillati</taxon>
        <taxon>Bacillota</taxon>
        <taxon>Clostridia</taxon>
        <taxon>Eubacteriales</taxon>
        <taxon>Clostridiaceae</taxon>
        <taxon>Clostridium</taxon>
    </lineage>
</organism>
<dbReference type="PANTHER" id="PTHR43300:SF7">
    <property type="entry name" value="UDP-N-ACETYLBACILLOSAMINE N-ACETYLTRANSFERASE"/>
    <property type="match status" value="1"/>
</dbReference>
<dbReference type="InterPro" id="IPR011004">
    <property type="entry name" value="Trimer_LpxA-like_sf"/>
</dbReference>
<sequence>MKIENGGHEKLLIIGASGHGKVVLDIALKLNRWRKIFFLDDNESIKSTMGIDVIGKSRDALKNINDYDIFIAIGNNEAREKIQMQLEKAGASIPTLVHPNVVLGQNVELGVGTVIMAGVVINSNSKIRRGCIVNTGATIDHDNIIESFVHISPGTHLAGGVSIGEKAWLGTGVVVINNKKIIRECLVGAGAVVVKDINEAGVYVGIPAKPINKCIASSSREG</sequence>
<proteinExistence type="predicted"/>